<keyword evidence="2" id="KW-1133">Transmembrane helix</keyword>
<evidence type="ECO:0000259" key="3">
    <source>
        <dbReference type="Pfam" id="PF20153"/>
    </source>
</evidence>
<dbReference type="AlphaFoldDB" id="A0A371CXW0"/>
<dbReference type="Pfam" id="PF20153">
    <property type="entry name" value="DUF6535"/>
    <property type="match status" value="1"/>
</dbReference>
<evidence type="ECO:0000256" key="1">
    <source>
        <dbReference type="SAM" id="MobiDB-lite"/>
    </source>
</evidence>
<sequence length="700" mass="78542">MASDETAKLVAPTPATAGQSLDTMPEQADGPAWKFPTPDEIRAELSAEFTKEEKERVWTEASAAVKTYHEDLVRRWKEEMDTLLVYAGLFSAVLTAFNVQSYQLLQPGSTDSTVALLQEISSQLSSFTVSPHFVNSTRSSPGYIQSPFHASTSAVWLNTLWFSSLVFSLASASIALFVKQWLYEATVQGTSRESARLRQYHLNGLLRWSVGTIVTALPILLQLALVLFLVGLLVLLWTLHSTVAAITSTIVAFLFSFFLIVTILPVLEGDCSYRSPASLVSYIVIRHLRNRTMHILRRLTSLLCHWHAYLVGGIPPSFINRLRRFAYQRRDLDMPTWRGRDQHAIHEQVSALDRAIVTTAYTATSDTKIVSYMPTIFPDLPPNEVAKVFRDMSHFEQEEWGQGSVDVGFKKDPMVLPFLVLRGLRHMLLRTDKGTAAWREDMHYIYRRFCLPIDASANQRFAELACRTLCQLAVEDPSLIFFYKTASVVMNRTFGEGGACHTFDTLCHVKAMVDHHMGSGSLPAGFEGYRKLSAAIHSILQCIYVSVSGRAQLSPTQTDAMLLWGRQSITRICQWLRDLEWRGLHAECLARSRPGDPNLVLAFPHIASGYLVRYTIDPLLDVCSTTRGLALVPEDLVRTVEHAWSSAQLIYPARVGVDDVDFIWCSGLEVIDARLAELRAAVVTRIPTARIARKRIVHPL</sequence>
<evidence type="ECO:0000313" key="5">
    <source>
        <dbReference type="Proteomes" id="UP000256964"/>
    </source>
</evidence>
<proteinExistence type="predicted"/>
<feature type="region of interest" description="Disordered" evidence="1">
    <location>
        <begin position="1"/>
        <end position="34"/>
    </location>
</feature>
<protein>
    <recommendedName>
        <fullName evidence="3">DUF6535 domain-containing protein</fullName>
    </recommendedName>
</protein>
<reference evidence="4 5" key="1">
    <citation type="journal article" date="2018" name="Biotechnol. Biofuels">
        <title>Integrative visual omics of the white-rot fungus Polyporus brumalis exposes the biotechnological potential of its oxidative enzymes for delignifying raw plant biomass.</title>
        <authorList>
            <person name="Miyauchi S."/>
            <person name="Rancon A."/>
            <person name="Drula E."/>
            <person name="Hage H."/>
            <person name="Chaduli D."/>
            <person name="Favel A."/>
            <person name="Grisel S."/>
            <person name="Henrissat B."/>
            <person name="Herpoel-Gimbert I."/>
            <person name="Ruiz-Duenas F.J."/>
            <person name="Chevret D."/>
            <person name="Hainaut M."/>
            <person name="Lin J."/>
            <person name="Wang M."/>
            <person name="Pangilinan J."/>
            <person name="Lipzen A."/>
            <person name="Lesage-Meessen L."/>
            <person name="Navarro D."/>
            <person name="Riley R."/>
            <person name="Grigoriev I.V."/>
            <person name="Zhou S."/>
            <person name="Raouche S."/>
            <person name="Rosso M.N."/>
        </authorList>
    </citation>
    <scope>NUCLEOTIDE SEQUENCE [LARGE SCALE GENOMIC DNA]</scope>
    <source>
        <strain evidence="4 5">BRFM 1820</strain>
    </source>
</reference>
<feature type="transmembrane region" description="Helical" evidence="2">
    <location>
        <begin position="243"/>
        <end position="267"/>
    </location>
</feature>
<evidence type="ECO:0000256" key="2">
    <source>
        <dbReference type="SAM" id="Phobius"/>
    </source>
</evidence>
<feature type="transmembrane region" description="Helical" evidence="2">
    <location>
        <begin position="83"/>
        <end position="102"/>
    </location>
</feature>
<keyword evidence="5" id="KW-1185">Reference proteome</keyword>
<evidence type="ECO:0000313" key="4">
    <source>
        <dbReference type="EMBL" id="RDX45106.1"/>
    </source>
</evidence>
<keyword evidence="2" id="KW-0812">Transmembrane</keyword>
<feature type="transmembrane region" description="Helical" evidence="2">
    <location>
        <begin position="160"/>
        <end position="183"/>
    </location>
</feature>
<organism evidence="4 5">
    <name type="scientific">Lentinus brumalis</name>
    <dbReference type="NCBI Taxonomy" id="2498619"/>
    <lineage>
        <taxon>Eukaryota</taxon>
        <taxon>Fungi</taxon>
        <taxon>Dikarya</taxon>
        <taxon>Basidiomycota</taxon>
        <taxon>Agaricomycotina</taxon>
        <taxon>Agaricomycetes</taxon>
        <taxon>Polyporales</taxon>
        <taxon>Polyporaceae</taxon>
        <taxon>Lentinus</taxon>
    </lineage>
</organism>
<dbReference type="STRING" id="139420.A0A371CXW0"/>
<dbReference type="EMBL" id="KZ857441">
    <property type="protein sequence ID" value="RDX45106.1"/>
    <property type="molecule type" value="Genomic_DNA"/>
</dbReference>
<dbReference type="InterPro" id="IPR045338">
    <property type="entry name" value="DUF6535"/>
</dbReference>
<dbReference type="Proteomes" id="UP000256964">
    <property type="component" value="Unassembled WGS sequence"/>
</dbReference>
<name>A0A371CXW0_9APHY</name>
<gene>
    <name evidence="4" type="ORF">OH76DRAFT_1408377</name>
</gene>
<feature type="domain" description="DUF6535" evidence="3">
    <location>
        <begin position="58"/>
        <end position="238"/>
    </location>
</feature>
<dbReference type="OrthoDB" id="3185525at2759"/>
<feature type="transmembrane region" description="Helical" evidence="2">
    <location>
        <begin position="204"/>
        <end position="237"/>
    </location>
</feature>
<feature type="transmembrane region" description="Helical" evidence="2">
    <location>
        <begin position="299"/>
        <end position="319"/>
    </location>
</feature>
<accession>A0A371CXW0</accession>
<keyword evidence="2" id="KW-0472">Membrane</keyword>